<evidence type="ECO:0000256" key="4">
    <source>
        <dbReference type="ARBA" id="ARBA00022692"/>
    </source>
</evidence>
<evidence type="ECO:0000256" key="6">
    <source>
        <dbReference type="ARBA" id="ARBA00022840"/>
    </source>
</evidence>
<evidence type="ECO:0000259" key="10">
    <source>
        <dbReference type="PROSITE" id="PS50893"/>
    </source>
</evidence>
<reference evidence="12 13" key="1">
    <citation type="submission" date="2016-11" db="EMBL/GenBank/DDBJ databases">
        <title>The potential of Streptococcus salivarius to inhibit the production of volatile sulphur compounds in the oral cavity.</title>
        <authorList>
            <person name="Sun L."/>
            <person name="Li Z."/>
            <person name="Jin D."/>
            <person name="Zhao H."/>
        </authorList>
    </citation>
    <scope>NUCLEOTIDE SEQUENCE [LARGE SCALE GENOMIC DNA]</scope>
    <source>
        <strain evidence="12 13">ICDC2</strain>
    </source>
</reference>
<dbReference type="SUPFAM" id="SSF90123">
    <property type="entry name" value="ABC transporter transmembrane region"/>
    <property type="match status" value="1"/>
</dbReference>
<evidence type="ECO:0000256" key="2">
    <source>
        <dbReference type="ARBA" id="ARBA00022448"/>
    </source>
</evidence>
<keyword evidence="7 9" id="KW-1133">Transmembrane helix</keyword>
<feature type="transmembrane region" description="Helical" evidence="9">
    <location>
        <begin position="21"/>
        <end position="44"/>
    </location>
</feature>
<feature type="domain" description="ABC transporter" evidence="10">
    <location>
        <begin position="339"/>
        <end position="575"/>
    </location>
</feature>
<feature type="transmembrane region" description="Helical" evidence="9">
    <location>
        <begin position="283"/>
        <end position="305"/>
    </location>
</feature>
<dbReference type="InterPro" id="IPR003439">
    <property type="entry name" value="ABC_transporter-like_ATP-bd"/>
</dbReference>
<dbReference type="FunFam" id="3.40.50.300:FF:000221">
    <property type="entry name" value="Multidrug ABC transporter ATP-binding protein"/>
    <property type="match status" value="1"/>
</dbReference>
<feature type="transmembrane region" description="Helical" evidence="9">
    <location>
        <begin position="165"/>
        <end position="182"/>
    </location>
</feature>
<dbReference type="Proteomes" id="UP000422997">
    <property type="component" value="Chromosome"/>
</dbReference>
<evidence type="ECO:0000256" key="3">
    <source>
        <dbReference type="ARBA" id="ARBA00022475"/>
    </source>
</evidence>
<dbReference type="CDD" id="cd18551">
    <property type="entry name" value="ABC_6TM_LmrA_like"/>
    <property type="match status" value="1"/>
</dbReference>
<dbReference type="Gene3D" id="3.40.50.300">
    <property type="entry name" value="P-loop containing nucleotide triphosphate hydrolases"/>
    <property type="match status" value="1"/>
</dbReference>
<dbReference type="InterPro" id="IPR039421">
    <property type="entry name" value="Type_1_exporter"/>
</dbReference>
<evidence type="ECO:0000313" key="12">
    <source>
        <dbReference type="EMBL" id="QGU80187.1"/>
    </source>
</evidence>
<comment type="subcellular location">
    <subcellularLocation>
        <location evidence="1">Cell membrane</location>
        <topology evidence="1">Multi-pass membrane protein</topology>
    </subcellularLocation>
</comment>
<dbReference type="GO" id="GO:0016887">
    <property type="term" value="F:ATP hydrolysis activity"/>
    <property type="evidence" value="ECO:0007669"/>
    <property type="project" value="InterPro"/>
</dbReference>
<feature type="transmembrane region" description="Helical" evidence="9">
    <location>
        <begin position="237"/>
        <end position="263"/>
    </location>
</feature>
<dbReference type="GO" id="GO:0015421">
    <property type="term" value="F:ABC-type oligopeptide transporter activity"/>
    <property type="evidence" value="ECO:0007669"/>
    <property type="project" value="TreeGrafter"/>
</dbReference>
<dbReference type="PROSITE" id="PS50893">
    <property type="entry name" value="ABC_TRANSPORTER_2"/>
    <property type="match status" value="1"/>
</dbReference>
<dbReference type="InterPro" id="IPR003593">
    <property type="entry name" value="AAA+_ATPase"/>
</dbReference>
<protein>
    <recommendedName>
        <fullName evidence="14">ABC transporter ATP-binding protein</fullName>
    </recommendedName>
</protein>
<dbReference type="GO" id="GO:0005524">
    <property type="term" value="F:ATP binding"/>
    <property type="evidence" value="ECO:0007669"/>
    <property type="project" value="UniProtKB-KW"/>
</dbReference>
<feature type="transmembrane region" description="Helical" evidence="9">
    <location>
        <begin position="142"/>
        <end position="159"/>
    </location>
</feature>
<evidence type="ECO:0008006" key="14">
    <source>
        <dbReference type="Google" id="ProtNLM"/>
    </source>
</evidence>
<evidence type="ECO:0000313" key="13">
    <source>
        <dbReference type="Proteomes" id="UP000422997"/>
    </source>
</evidence>
<accession>A0AB37D9A0</accession>
<evidence type="ECO:0000256" key="5">
    <source>
        <dbReference type="ARBA" id="ARBA00022741"/>
    </source>
</evidence>
<dbReference type="SUPFAM" id="SSF52540">
    <property type="entry name" value="P-loop containing nucleoside triphosphate hydrolases"/>
    <property type="match status" value="1"/>
</dbReference>
<feature type="transmembrane region" description="Helical" evidence="9">
    <location>
        <begin position="64"/>
        <end position="86"/>
    </location>
</feature>
<proteinExistence type="predicted"/>
<dbReference type="Pfam" id="PF00005">
    <property type="entry name" value="ABC_tran"/>
    <property type="match status" value="1"/>
</dbReference>
<evidence type="ECO:0000256" key="7">
    <source>
        <dbReference type="ARBA" id="ARBA00022989"/>
    </source>
</evidence>
<evidence type="ECO:0000256" key="8">
    <source>
        <dbReference type="ARBA" id="ARBA00023136"/>
    </source>
</evidence>
<evidence type="ECO:0000259" key="11">
    <source>
        <dbReference type="PROSITE" id="PS50929"/>
    </source>
</evidence>
<sequence>MKSKKSSSILFQIRYFLIPERFLFIIGLVLSIIGALSTLALPLIMGTLADRDRMNFILLHKSIILLGIIAIFIIYIIQGLAAFLLGKVGARVIKNMENEFVNHCLNLPIYQLNRFSAGDLTSRLTNDISETAKIVTTTIPQLIINAIIVLGTSVILVSINFHLTVIAFLATALASLLVMPFNRKLERLYNLHQTYLGDVSGSFTQKVLNNKLVKSYLGAKQEVSTFQGKFNKIYYNFVRMVATASVLNTLTSGLLILLVLSFLLYTSWQVNQGLLSIGEMVTFILYIIQVISPITSIFSSISEFFEVKGTLRRITDILAINIENDSPDSIDFNISKGNISLNNLSFSYDGVTKVLNNINIELPSKKFIAIVGPSGSGKTTLFSLLLKFFNEYDGDILIDGVPLKNIFTDTIRKQISCVFQESGFFSGTIKSNLLYGKNSNVDDMSIESALKKSGAYDFVNHFSNGLDTIIGEGGVELSEGQKQRLNIARALISNPKILLMDEATANLDTMTESLIINTLLEIKGTITTIVIAHRLKTIIESDLIIVLENDGTVTHFGTHQQLLNYSETYKKIYSESLF</sequence>
<dbReference type="PANTHER" id="PTHR43394:SF1">
    <property type="entry name" value="ATP-BINDING CASSETTE SUB-FAMILY B MEMBER 10, MITOCHONDRIAL"/>
    <property type="match status" value="1"/>
</dbReference>
<keyword evidence="8 9" id="KW-0472">Membrane</keyword>
<dbReference type="SMART" id="SM00382">
    <property type="entry name" value="AAA"/>
    <property type="match status" value="1"/>
</dbReference>
<dbReference type="PROSITE" id="PS50929">
    <property type="entry name" value="ABC_TM1F"/>
    <property type="match status" value="1"/>
</dbReference>
<keyword evidence="6" id="KW-0067">ATP-binding</keyword>
<evidence type="ECO:0000256" key="9">
    <source>
        <dbReference type="SAM" id="Phobius"/>
    </source>
</evidence>
<dbReference type="InterPro" id="IPR036640">
    <property type="entry name" value="ABC1_TM_sf"/>
</dbReference>
<feature type="domain" description="ABC transmembrane type-1" evidence="11">
    <location>
        <begin position="25"/>
        <end position="306"/>
    </location>
</feature>
<dbReference type="Gene3D" id="1.20.1560.10">
    <property type="entry name" value="ABC transporter type 1, transmembrane domain"/>
    <property type="match status" value="1"/>
</dbReference>
<gene>
    <name evidence="12" type="ORF">BSR19_03165</name>
</gene>
<dbReference type="Pfam" id="PF00664">
    <property type="entry name" value="ABC_membrane"/>
    <property type="match status" value="1"/>
</dbReference>
<dbReference type="InterPro" id="IPR011527">
    <property type="entry name" value="ABC1_TM_dom"/>
</dbReference>
<keyword evidence="5" id="KW-0547">Nucleotide-binding</keyword>
<dbReference type="RefSeq" id="WP_156246556.1">
    <property type="nucleotide sequence ID" value="NZ_CP018187.1"/>
</dbReference>
<name>A0AB37D9A0_STRSL</name>
<dbReference type="GO" id="GO:0005886">
    <property type="term" value="C:plasma membrane"/>
    <property type="evidence" value="ECO:0007669"/>
    <property type="project" value="UniProtKB-SubCell"/>
</dbReference>
<evidence type="ECO:0000256" key="1">
    <source>
        <dbReference type="ARBA" id="ARBA00004651"/>
    </source>
</evidence>
<organism evidence="12 13">
    <name type="scientific">Streptococcus salivarius</name>
    <dbReference type="NCBI Taxonomy" id="1304"/>
    <lineage>
        <taxon>Bacteria</taxon>
        <taxon>Bacillati</taxon>
        <taxon>Bacillota</taxon>
        <taxon>Bacilli</taxon>
        <taxon>Lactobacillales</taxon>
        <taxon>Streptococcaceae</taxon>
        <taxon>Streptococcus</taxon>
    </lineage>
</organism>
<keyword evidence="3" id="KW-1003">Cell membrane</keyword>
<keyword evidence="2" id="KW-0813">Transport</keyword>
<dbReference type="PANTHER" id="PTHR43394">
    <property type="entry name" value="ATP-DEPENDENT PERMEASE MDL1, MITOCHONDRIAL"/>
    <property type="match status" value="1"/>
</dbReference>
<dbReference type="InterPro" id="IPR027417">
    <property type="entry name" value="P-loop_NTPase"/>
</dbReference>
<keyword evidence="4 9" id="KW-0812">Transmembrane</keyword>
<dbReference type="AlphaFoldDB" id="A0AB37D9A0"/>
<dbReference type="EMBL" id="CP018187">
    <property type="protein sequence ID" value="QGU80187.1"/>
    <property type="molecule type" value="Genomic_DNA"/>
</dbReference>